<comment type="caution">
    <text evidence="2">The sequence shown here is derived from an EMBL/GenBank/DDBJ whole genome shotgun (WGS) entry which is preliminary data.</text>
</comment>
<proteinExistence type="predicted"/>
<feature type="compositionally biased region" description="Basic and acidic residues" evidence="1">
    <location>
        <begin position="177"/>
        <end position="203"/>
    </location>
</feature>
<organism evidence="2 3">
    <name type="scientific">Meganyctiphanes norvegica</name>
    <name type="common">Northern krill</name>
    <name type="synonym">Thysanopoda norvegica</name>
    <dbReference type="NCBI Taxonomy" id="48144"/>
    <lineage>
        <taxon>Eukaryota</taxon>
        <taxon>Metazoa</taxon>
        <taxon>Ecdysozoa</taxon>
        <taxon>Arthropoda</taxon>
        <taxon>Crustacea</taxon>
        <taxon>Multicrustacea</taxon>
        <taxon>Malacostraca</taxon>
        <taxon>Eumalacostraca</taxon>
        <taxon>Eucarida</taxon>
        <taxon>Euphausiacea</taxon>
        <taxon>Euphausiidae</taxon>
        <taxon>Meganyctiphanes</taxon>
    </lineage>
</organism>
<evidence type="ECO:0000313" key="2">
    <source>
        <dbReference type="EMBL" id="CAL4116021.1"/>
    </source>
</evidence>
<feature type="region of interest" description="Disordered" evidence="1">
    <location>
        <begin position="127"/>
        <end position="253"/>
    </location>
</feature>
<dbReference type="AlphaFoldDB" id="A0AAV2R7L4"/>
<feature type="compositionally biased region" description="Basic and acidic residues" evidence="1">
    <location>
        <begin position="17"/>
        <end position="41"/>
    </location>
</feature>
<evidence type="ECO:0000313" key="3">
    <source>
        <dbReference type="Proteomes" id="UP001497623"/>
    </source>
</evidence>
<accession>A0AAV2R7L4</accession>
<reference evidence="2 3" key="1">
    <citation type="submission" date="2024-05" db="EMBL/GenBank/DDBJ databases">
        <authorList>
            <person name="Wallberg A."/>
        </authorList>
    </citation>
    <scope>NUCLEOTIDE SEQUENCE [LARGE SCALE GENOMIC DNA]</scope>
</reference>
<feature type="region of interest" description="Disordered" evidence="1">
    <location>
        <begin position="17"/>
        <end position="87"/>
    </location>
</feature>
<evidence type="ECO:0000256" key="1">
    <source>
        <dbReference type="SAM" id="MobiDB-lite"/>
    </source>
</evidence>
<sequence length="709" mass="82371">MDQIESFEGCESVYLEERSDEHSEFQIERQVKTKDVTKRDMSMSIGQPGSTESWEESSQLQECESLHFESKTSKKKSKSKTQDEEDVDMLLAKSQRDLDALMAKTAGSIDLLLDSTSEKIDDYILEDNIYKHVDRKKSKHQKESKEDTEDFGAKPERKKSKKHKDKVGEDSLETESISEKKHKDRKHKDEHGEEDGHGGDEDKKKKKRKKGKSTATSCATSRGASPTPSFAPTEVEDRVHLEDSGEPTPWGGKCVPLTYEKPYRVPVEDRFKQITRGVDKLDTTIHNLHEKEKLYKIRMMQQKYWHKPEARLYHTNLEYQEKPYNQMMDYLDRKERGLIPEREPHRPGPNAFVSDYDIRAEDSRNAKVREDMEKANIKRIMSAPSPRDVIFSPKSNAMKIRDTTLQSKQVQTDVPDIFIPQGPNQCVFPTRHSGELRDISTNKEMHTFMPVSQSVQTEMPIALSSQTLHTSPVQVQRPSSDVDNTTLALAASMTQMAVSRLEEARYEREREDKLIYMNNKLMDSLNSLGRCVENLAVERTPMRVNQYNAMPCNVAFYQEQLGRLDKDTRKYQNNHYLEQEPLYTPGNMSYHEHPFENIRETPYKSIGYDNYEPSYKDTKSKIISEQDVTSMLNEIKASRTRNRARTEEEFEEQEQANVYIDKFDPNWTFDKSLLEDKDRVKTAEIVHSNYMRVRHAQLRASQRNAIHGH</sequence>
<dbReference type="EMBL" id="CAXKWB010016396">
    <property type="protein sequence ID" value="CAL4116021.1"/>
    <property type="molecule type" value="Genomic_DNA"/>
</dbReference>
<feature type="compositionally biased region" description="Low complexity" evidence="1">
    <location>
        <begin position="50"/>
        <end position="63"/>
    </location>
</feature>
<protein>
    <submittedName>
        <fullName evidence="2">Uncharacterized protein</fullName>
    </submittedName>
</protein>
<feature type="compositionally biased region" description="Basic and acidic residues" evidence="1">
    <location>
        <begin position="141"/>
        <end position="155"/>
    </location>
</feature>
<name>A0AAV2R7L4_MEGNR</name>
<feature type="compositionally biased region" description="Basic residues" evidence="1">
    <location>
        <begin position="156"/>
        <end position="165"/>
    </location>
</feature>
<gene>
    <name evidence="2" type="ORF">MNOR_LOCUS20879</name>
</gene>
<dbReference type="Proteomes" id="UP001497623">
    <property type="component" value="Unassembled WGS sequence"/>
</dbReference>
<feature type="compositionally biased region" description="Polar residues" evidence="1">
    <location>
        <begin position="213"/>
        <end position="230"/>
    </location>
</feature>
<keyword evidence="3" id="KW-1185">Reference proteome</keyword>